<organism evidence="2 3">
    <name type="scientific">Drosophila busckii</name>
    <name type="common">Fruit fly</name>
    <dbReference type="NCBI Taxonomy" id="30019"/>
    <lineage>
        <taxon>Eukaryota</taxon>
        <taxon>Metazoa</taxon>
        <taxon>Ecdysozoa</taxon>
        <taxon>Arthropoda</taxon>
        <taxon>Hexapoda</taxon>
        <taxon>Insecta</taxon>
        <taxon>Pterygota</taxon>
        <taxon>Neoptera</taxon>
        <taxon>Endopterygota</taxon>
        <taxon>Diptera</taxon>
        <taxon>Brachycera</taxon>
        <taxon>Muscomorpha</taxon>
        <taxon>Ephydroidea</taxon>
        <taxon>Drosophilidae</taxon>
        <taxon>Drosophila</taxon>
    </lineage>
</organism>
<feature type="region of interest" description="Disordered" evidence="1">
    <location>
        <begin position="318"/>
        <end position="362"/>
    </location>
</feature>
<evidence type="ECO:0000256" key="1">
    <source>
        <dbReference type="SAM" id="MobiDB-lite"/>
    </source>
</evidence>
<dbReference type="AlphaFoldDB" id="A0A0M4EJC0"/>
<name>A0A0M4EJC0_DROBS</name>
<sequence length="362" mass="41480">MRIKEYPEIVFDVIPKLYEQQTKVFITNLCEMEQQLERLPKKLCKMYTTRPLAEQLFLYLSTRHADITKKDFHIVQDSEPFKLQLSTGHSLQVMFCAGSELGNTLMVLIRKPKGGRMLYYYSAVQQFDLCRSIRNANYIEWIREGTELILLNLQQVEAPFRPVDYDEIARNITAFNKAKQAVARIKLPLFGYEQLVKKLAATVLRGQIELLGSYAESYSILCTDTPLRLPNHVVRLQICARSEWNLSSCSSFQLYTVNWSPVPHRVNLIQLCSLLRPLHINGIVGYHTSGYVPPVPDYLKQLKLGNSPKLQLPTLESLTAQSEQQAQSQSKQQISPRTSNPTPKATVVLSKKKKLDFVDDDD</sequence>
<keyword evidence="3" id="KW-1185">Reference proteome</keyword>
<dbReference type="OrthoDB" id="7832870at2759"/>
<gene>
    <name evidence="2" type="ORF">Dbus_chr3Lg2181</name>
</gene>
<proteinExistence type="predicted"/>
<feature type="compositionally biased region" description="Low complexity" evidence="1">
    <location>
        <begin position="321"/>
        <end position="335"/>
    </location>
</feature>
<protein>
    <submittedName>
        <fullName evidence="2">CG7341</fullName>
    </submittedName>
</protein>
<evidence type="ECO:0000313" key="2">
    <source>
        <dbReference type="EMBL" id="ALC45015.1"/>
    </source>
</evidence>
<accession>A0A0M4EJC0</accession>
<evidence type="ECO:0000313" key="3">
    <source>
        <dbReference type="Proteomes" id="UP000494163"/>
    </source>
</evidence>
<reference evidence="2 3" key="1">
    <citation type="submission" date="2015-08" db="EMBL/GenBank/DDBJ databases">
        <title>Ancestral chromatin configuration constrains chromatin evolution on differentiating sex chromosomes in Drosophila.</title>
        <authorList>
            <person name="Zhou Q."/>
            <person name="Bachtrog D."/>
        </authorList>
    </citation>
    <scope>NUCLEOTIDE SEQUENCE [LARGE SCALE GENOMIC DNA]</scope>
    <source>
        <tissue evidence="2">Whole larvae</tissue>
    </source>
</reference>
<dbReference type="Proteomes" id="UP000494163">
    <property type="component" value="Chromosome 3L"/>
</dbReference>
<dbReference type="OMA" id="CKMYTTQ"/>
<dbReference type="EMBL" id="CP012525">
    <property type="protein sequence ID" value="ALC45015.1"/>
    <property type="molecule type" value="Genomic_DNA"/>
</dbReference>